<name>A0A8C4WZN2_EPTBU</name>
<reference evidence="6" key="1">
    <citation type="submission" date="2025-08" db="UniProtKB">
        <authorList>
            <consortium name="Ensembl"/>
        </authorList>
    </citation>
    <scope>IDENTIFICATION</scope>
</reference>
<reference evidence="6" key="2">
    <citation type="submission" date="2025-09" db="UniProtKB">
        <authorList>
            <consortium name="Ensembl"/>
        </authorList>
    </citation>
    <scope>IDENTIFICATION</scope>
</reference>
<dbReference type="Proteomes" id="UP000694388">
    <property type="component" value="Unplaced"/>
</dbReference>
<dbReference type="InterPro" id="IPR013861">
    <property type="entry name" value="TMEM115/Pdh1/Rbl19"/>
</dbReference>
<feature type="transmembrane region" description="Helical" evidence="5">
    <location>
        <begin position="20"/>
        <end position="40"/>
    </location>
</feature>
<comment type="subcellular location">
    <subcellularLocation>
        <location evidence="1">Membrane</location>
        <topology evidence="1">Multi-pass membrane protein</topology>
    </subcellularLocation>
</comment>
<dbReference type="InterPro" id="IPR035952">
    <property type="entry name" value="Rhomboid-like_sf"/>
</dbReference>
<dbReference type="SUPFAM" id="SSF144091">
    <property type="entry name" value="Rhomboid-like"/>
    <property type="match status" value="1"/>
</dbReference>
<dbReference type="Pfam" id="PF08551">
    <property type="entry name" value="DUF1751"/>
    <property type="match status" value="1"/>
</dbReference>
<evidence type="ECO:0000256" key="1">
    <source>
        <dbReference type="ARBA" id="ARBA00004141"/>
    </source>
</evidence>
<evidence type="ECO:0000313" key="6">
    <source>
        <dbReference type="Ensembl" id="ENSEBUP00000021978.1"/>
    </source>
</evidence>
<dbReference type="PANTHER" id="PTHR13377:SF3">
    <property type="entry name" value="TRANSMEMBRANE PROTEIN 115"/>
    <property type="match status" value="1"/>
</dbReference>
<organism evidence="6 7">
    <name type="scientific">Eptatretus burgeri</name>
    <name type="common">Inshore hagfish</name>
    <dbReference type="NCBI Taxonomy" id="7764"/>
    <lineage>
        <taxon>Eukaryota</taxon>
        <taxon>Metazoa</taxon>
        <taxon>Chordata</taxon>
        <taxon>Craniata</taxon>
        <taxon>Vertebrata</taxon>
        <taxon>Cyclostomata</taxon>
        <taxon>Myxini</taxon>
        <taxon>Myxiniformes</taxon>
        <taxon>Myxinidae</taxon>
        <taxon>Eptatretinae</taxon>
        <taxon>Eptatretus</taxon>
    </lineage>
</organism>
<feature type="transmembrane region" description="Helical" evidence="5">
    <location>
        <begin position="105"/>
        <end position="129"/>
    </location>
</feature>
<evidence type="ECO:0000256" key="5">
    <source>
        <dbReference type="SAM" id="Phobius"/>
    </source>
</evidence>
<dbReference type="PANTHER" id="PTHR13377">
    <property type="entry name" value="PLACENTAL PROTEIN 6"/>
    <property type="match status" value="1"/>
</dbReference>
<dbReference type="Ensembl" id="ENSEBUT00000022554.1">
    <property type="protein sequence ID" value="ENSEBUP00000021978.1"/>
    <property type="gene ID" value="ENSEBUG00000013561.1"/>
</dbReference>
<feature type="transmembrane region" description="Helical" evidence="5">
    <location>
        <begin position="60"/>
        <end position="84"/>
    </location>
</feature>
<dbReference type="SMART" id="SM01160">
    <property type="entry name" value="DUF1751"/>
    <property type="match status" value="1"/>
</dbReference>
<feature type="transmembrane region" description="Helical" evidence="5">
    <location>
        <begin position="135"/>
        <end position="160"/>
    </location>
</feature>
<keyword evidence="3 5" id="KW-1133">Transmembrane helix</keyword>
<dbReference type="GO" id="GO:0006890">
    <property type="term" value="P:retrograde vesicle-mediated transport, Golgi to endoplasmic reticulum"/>
    <property type="evidence" value="ECO:0007669"/>
    <property type="project" value="InterPro"/>
</dbReference>
<protein>
    <submittedName>
        <fullName evidence="6">Uncharacterized protein</fullName>
    </submittedName>
</protein>
<evidence type="ECO:0000256" key="4">
    <source>
        <dbReference type="ARBA" id="ARBA00023136"/>
    </source>
</evidence>
<dbReference type="AlphaFoldDB" id="A0A8C4WZN2"/>
<keyword evidence="7" id="KW-1185">Reference proteome</keyword>
<keyword evidence="4 5" id="KW-0472">Membrane</keyword>
<proteinExistence type="predicted"/>
<evidence type="ECO:0000313" key="7">
    <source>
        <dbReference type="Proteomes" id="UP000694388"/>
    </source>
</evidence>
<dbReference type="GO" id="GO:0005794">
    <property type="term" value="C:Golgi apparatus"/>
    <property type="evidence" value="ECO:0007669"/>
    <property type="project" value="TreeGrafter"/>
</dbReference>
<evidence type="ECO:0000256" key="2">
    <source>
        <dbReference type="ARBA" id="ARBA00022692"/>
    </source>
</evidence>
<keyword evidence="2 5" id="KW-0812">Transmembrane</keyword>
<sequence length="290" mass="30721">MLWRVMAAWPGTVAGGVRSLGPATRFLGLFVLVVYGLSWVADTQTLLGVSPGLLGPPAFFLWPLVTHVFVEIGLGGLVCSLTTVRMTSPVAVSRFLEPVWGPSQLLLFFLAMSVTSGLMAALSALLAYAATSRDVLLFGAHFHGIAPLTGAFCAALAPGILLDSPLMSRPRIWLAIAVLTFFITWFGLFPLRCALGLVFGGLSGWGYLKVRPQKAIAAPRVPGAADVMVTFRRGLMRLGLLGGGGRRQLALKALDERLRKAGTATAWPSLESEVGEAETAITTATAESNQ</sequence>
<evidence type="ECO:0000256" key="3">
    <source>
        <dbReference type="ARBA" id="ARBA00022989"/>
    </source>
</evidence>
<dbReference type="GO" id="GO:0016020">
    <property type="term" value="C:membrane"/>
    <property type="evidence" value="ECO:0007669"/>
    <property type="project" value="UniProtKB-SubCell"/>
</dbReference>
<accession>A0A8C4WZN2</accession>
<feature type="transmembrane region" description="Helical" evidence="5">
    <location>
        <begin position="172"/>
        <end position="188"/>
    </location>
</feature>